<protein>
    <recommendedName>
        <fullName evidence="4">pantothenate kinase</fullName>
        <ecNumber evidence="4">2.7.1.33</ecNumber>
    </recommendedName>
</protein>
<accession>A0A8J5R0P8</accession>
<evidence type="ECO:0000313" key="13">
    <source>
        <dbReference type="Proteomes" id="UP000729913"/>
    </source>
</evidence>
<evidence type="ECO:0000256" key="7">
    <source>
        <dbReference type="ARBA" id="ARBA00022741"/>
    </source>
</evidence>
<comment type="catalytic activity">
    <reaction evidence="1">
        <text>(R)-pantothenate + ATP = (R)-4'-phosphopantothenate + ADP + H(+)</text>
        <dbReference type="Rhea" id="RHEA:16373"/>
        <dbReference type="ChEBI" id="CHEBI:10986"/>
        <dbReference type="ChEBI" id="CHEBI:15378"/>
        <dbReference type="ChEBI" id="CHEBI:29032"/>
        <dbReference type="ChEBI" id="CHEBI:30616"/>
        <dbReference type="ChEBI" id="CHEBI:456216"/>
        <dbReference type="EC" id="2.7.1.33"/>
    </reaction>
</comment>
<dbReference type="GO" id="GO:0005524">
    <property type="term" value="F:ATP binding"/>
    <property type="evidence" value="ECO:0007669"/>
    <property type="project" value="UniProtKB-KW"/>
</dbReference>
<dbReference type="OrthoDB" id="275583at2759"/>
<dbReference type="CDD" id="cd24122">
    <property type="entry name" value="ASKHA_NBD_PanK-II_Pank1-like"/>
    <property type="match status" value="1"/>
</dbReference>
<dbReference type="FunFam" id="3.30.420.510:FF:000004">
    <property type="entry name" value="Fbl, isoform B"/>
    <property type="match status" value="1"/>
</dbReference>
<keyword evidence="7" id="KW-0547">Nucleotide-binding</keyword>
<keyword evidence="10" id="KW-0173">Coenzyme A biosynthesis</keyword>
<dbReference type="EMBL" id="JAAOIC020000023">
    <property type="protein sequence ID" value="KAG8040242.1"/>
    <property type="molecule type" value="Genomic_DNA"/>
</dbReference>
<evidence type="ECO:0000256" key="9">
    <source>
        <dbReference type="ARBA" id="ARBA00022840"/>
    </source>
</evidence>
<evidence type="ECO:0000256" key="5">
    <source>
        <dbReference type="ARBA" id="ARBA00022490"/>
    </source>
</evidence>
<dbReference type="AlphaFoldDB" id="A0A8J5R0P8"/>
<dbReference type="Proteomes" id="UP000729913">
    <property type="component" value="Unassembled WGS sequence"/>
</dbReference>
<dbReference type="GO" id="GO:0005829">
    <property type="term" value="C:cytosol"/>
    <property type="evidence" value="ECO:0007669"/>
    <property type="project" value="TreeGrafter"/>
</dbReference>
<comment type="similarity">
    <text evidence="11">Belongs to the type II pantothenate kinase family.</text>
</comment>
<dbReference type="GO" id="GO:0004594">
    <property type="term" value="F:pantothenate kinase activity"/>
    <property type="evidence" value="ECO:0007669"/>
    <property type="project" value="UniProtKB-EC"/>
</dbReference>
<evidence type="ECO:0000256" key="3">
    <source>
        <dbReference type="ARBA" id="ARBA00005225"/>
    </source>
</evidence>
<dbReference type="PANTHER" id="PTHR12280">
    <property type="entry name" value="PANTOTHENATE KINASE"/>
    <property type="match status" value="1"/>
</dbReference>
<dbReference type="NCBIfam" id="TIGR00555">
    <property type="entry name" value="panK_eukar"/>
    <property type="match status" value="1"/>
</dbReference>
<dbReference type="InterPro" id="IPR004567">
    <property type="entry name" value="Type_II_PanK"/>
</dbReference>
<dbReference type="GO" id="GO:0005634">
    <property type="term" value="C:nucleus"/>
    <property type="evidence" value="ECO:0007669"/>
    <property type="project" value="TreeGrafter"/>
</dbReference>
<reference evidence="12" key="1">
    <citation type="submission" date="2020-03" db="EMBL/GenBank/DDBJ databases">
        <authorList>
            <person name="Chebbi M.A."/>
            <person name="Drezen J.M."/>
        </authorList>
    </citation>
    <scope>NUCLEOTIDE SEQUENCE</scope>
    <source>
        <tissue evidence="12">Whole body</tissue>
    </source>
</reference>
<evidence type="ECO:0000256" key="6">
    <source>
        <dbReference type="ARBA" id="ARBA00022679"/>
    </source>
</evidence>
<evidence type="ECO:0000256" key="4">
    <source>
        <dbReference type="ARBA" id="ARBA00012102"/>
    </source>
</evidence>
<dbReference type="FunFam" id="3.30.420.40:FF:000025">
    <property type="entry name" value="pantothenate kinase 2, mitochondrial"/>
    <property type="match status" value="1"/>
</dbReference>
<dbReference type="Pfam" id="PF03630">
    <property type="entry name" value="Fumble"/>
    <property type="match status" value="1"/>
</dbReference>
<evidence type="ECO:0000256" key="8">
    <source>
        <dbReference type="ARBA" id="ARBA00022777"/>
    </source>
</evidence>
<keyword evidence="13" id="KW-1185">Reference proteome</keyword>
<reference evidence="12" key="2">
    <citation type="submission" date="2021-04" db="EMBL/GenBank/DDBJ databases">
        <title>Genome-wide patterns of bracovirus chromosomal integration into multiple host tissues during parasitism.</title>
        <authorList>
            <person name="Chebbi M.A.C."/>
        </authorList>
    </citation>
    <scope>NUCLEOTIDE SEQUENCE</scope>
    <source>
        <tissue evidence="12">Whole body</tissue>
    </source>
</reference>
<sequence>MMSPNKYKNNSNLSMASNGYSATSKQTKCFNPPPSMPWFGMDIGGTLCKLVYFEPKDITRDEADAEVETLKNIRRYLTKNSAYGKTGHRDTHLQMDNVEIRGRRGTLHFIRFPTSEMGNFLALAKSKGMANLVTTVCATGGGAFKFEENFKREVNMSLAKFDELHSLIRGMLYIETTNPRECYYWADPTDDTLCHKVPFDFSEPYPFIVNNFKRISGTSLGGGTFLGLCCLLTGCNTFEEAIELATGGDNTRVDKLVKDIYGGDYGPFCLPGDLVASSFGQMNSKDRRQAVNKEDLARATLVTITNNIGSIARMCAVVFAGNFLRVNPISMKLLAYAMDYWSKGTLKALFLEHEGYFGAVGCLLQFNGETI</sequence>
<name>A0A8J5R0P8_9HYME</name>
<dbReference type="GO" id="GO:0015937">
    <property type="term" value="P:coenzyme A biosynthetic process"/>
    <property type="evidence" value="ECO:0007669"/>
    <property type="project" value="UniProtKB-KW"/>
</dbReference>
<comment type="caution">
    <text evidence="12">The sequence shown here is derived from an EMBL/GenBank/DDBJ whole genome shotgun (WGS) entry which is preliminary data.</text>
</comment>
<evidence type="ECO:0000256" key="2">
    <source>
        <dbReference type="ARBA" id="ARBA00004496"/>
    </source>
</evidence>
<keyword evidence="6" id="KW-0808">Transferase</keyword>
<comment type="subcellular location">
    <subcellularLocation>
        <location evidence="2">Cytoplasm</location>
    </subcellularLocation>
</comment>
<organism evidence="12 13">
    <name type="scientific">Cotesia typhae</name>
    <dbReference type="NCBI Taxonomy" id="2053667"/>
    <lineage>
        <taxon>Eukaryota</taxon>
        <taxon>Metazoa</taxon>
        <taxon>Ecdysozoa</taxon>
        <taxon>Arthropoda</taxon>
        <taxon>Hexapoda</taxon>
        <taxon>Insecta</taxon>
        <taxon>Pterygota</taxon>
        <taxon>Neoptera</taxon>
        <taxon>Endopterygota</taxon>
        <taxon>Hymenoptera</taxon>
        <taxon>Apocrita</taxon>
        <taxon>Ichneumonoidea</taxon>
        <taxon>Braconidae</taxon>
        <taxon>Microgastrinae</taxon>
        <taxon>Cotesia</taxon>
    </lineage>
</organism>
<keyword evidence="8" id="KW-0418">Kinase</keyword>
<dbReference type="PANTHER" id="PTHR12280:SF30">
    <property type="entry name" value="FUMBLE"/>
    <property type="match status" value="1"/>
</dbReference>
<evidence type="ECO:0000256" key="10">
    <source>
        <dbReference type="ARBA" id="ARBA00022993"/>
    </source>
</evidence>
<comment type="pathway">
    <text evidence="3">Cofactor biosynthesis; coenzyme A biosynthesis; CoA from (R)-pantothenate: step 1/5.</text>
</comment>
<proteinExistence type="inferred from homology"/>
<evidence type="ECO:0000256" key="1">
    <source>
        <dbReference type="ARBA" id="ARBA00001206"/>
    </source>
</evidence>
<evidence type="ECO:0000256" key="11">
    <source>
        <dbReference type="ARBA" id="ARBA00060870"/>
    </source>
</evidence>
<gene>
    <name evidence="12" type="ORF">G9C98_000812</name>
</gene>
<evidence type="ECO:0000313" key="12">
    <source>
        <dbReference type="EMBL" id="KAG8040242.1"/>
    </source>
</evidence>
<keyword evidence="5" id="KW-0963">Cytoplasm</keyword>
<keyword evidence="9" id="KW-0067">ATP-binding</keyword>
<dbReference type="EC" id="2.7.1.33" evidence="4"/>